<organism evidence="3 4">
    <name type="scientific">Hymenoscyphus fraxineus</name>
    <dbReference type="NCBI Taxonomy" id="746836"/>
    <lineage>
        <taxon>Eukaryota</taxon>
        <taxon>Fungi</taxon>
        <taxon>Dikarya</taxon>
        <taxon>Ascomycota</taxon>
        <taxon>Pezizomycotina</taxon>
        <taxon>Leotiomycetes</taxon>
        <taxon>Helotiales</taxon>
        <taxon>Helotiaceae</taxon>
        <taxon>Hymenoscyphus</taxon>
    </lineage>
</organism>
<dbReference type="GO" id="GO:0005829">
    <property type="term" value="C:cytosol"/>
    <property type="evidence" value="ECO:0007669"/>
    <property type="project" value="TreeGrafter"/>
</dbReference>
<evidence type="ECO:0000313" key="4">
    <source>
        <dbReference type="Proteomes" id="UP000696280"/>
    </source>
</evidence>
<dbReference type="EMBL" id="CAJVRL010000081">
    <property type="protein sequence ID" value="CAG8957744.1"/>
    <property type="molecule type" value="Genomic_DNA"/>
</dbReference>
<keyword evidence="4" id="KW-1185">Reference proteome</keyword>
<proteinExistence type="inferred from homology"/>
<dbReference type="AlphaFoldDB" id="A0A9N9L273"/>
<dbReference type="InterPro" id="IPR037239">
    <property type="entry name" value="OSBP_sf"/>
</dbReference>
<comment type="caution">
    <text evidence="3">The sequence shown here is derived from an EMBL/GenBank/DDBJ whole genome shotgun (WGS) entry which is preliminary data.</text>
</comment>
<dbReference type="InterPro" id="IPR018494">
    <property type="entry name" value="Oxysterol-bd_CS"/>
</dbReference>
<protein>
    <recommendedName>
        <fullName evidence="5">Oxysterol-binding protein</fullName>
    </recommendedName>
</protein>
<dbReference type="PROSITE" id="PS01013">
    <property type="entry name" value="OSBP"/>
    <property type="match status" value="1"/>
</dbReference>
<name>A0A9N9L273_9HELO</name>
<dbReference type="OrthoDB" id="14833at2759"/>
<evidence type="ECO:0008006" key="5">
    <source>
        <dbReference type="Google" id="ProtNLM"/>
    </source>
</evidence>
<reference evidence="3" key="1">
    <citation type="submission" date="2021-07" db="EMBL/GenBank/DDBJ databases">
        <authorList>
            <person name="Durling M."/>
        </authorList>
    </citation>
    <scope>NUCLEOTIDE SEQUENCE</scope>
</reference>
<evidence type="ECO:0000313" key="3">
    <source>
        <dbReference type="EMBL" id="CAG8957744.1"/>
    </source>
</evidence>
<comment type="similarity">
    <text evidence="1 2">Belongs to the OSBP family.</text>
</comment>
<dbReference type="GO" id="GO:0008142">
    <property type="term" value="F:oxysterol binding"/>
    <property type="evidence" value="ECO:0007669"/>
    <property type="project" value="TreeGrafter"/>
</dbReference>
<dbReference type="Gene3D" id="1.10.287.2720">
    <property type="match status" value="1"/>
</dbReference>
<dbReference type="PANTHER" id="PTHR10972">
    <property type="entry name" value="OXYSTEROL-BINDING PROTEIN-RELATED"/>
    <property type="match status" value="1"/>
</dbReference>
<dbReference type="GO" id="GO:0016020">
    <property type="term" value="C:membrane"/>
    <property type="evidence" value="ECO:0007669"/>
    <property type="project" value="TreeGrafter"/>
</dbReference>
<evidence type="ECO:0000256" key="1">
    <source>
        <dbReference type="ARBA" id="ARBA00008842"/>
    </source>
</evidence>
<dbReference type="Gene3D" id="3.30.70.3490">
    <property type="match status" value="1"/>
</dbReference>
<dbReference type="Gene3D" id="6.10.250.1430">
    <property type="match status" value="1"/>
</dbReference>
<dbReference type="Gene3D" id="2.40.160.120">
    <property type="match status" value="1"/>
</dbReference>
<dbReference type="Proteomes" id="UP000696280">
    <property type="component" value="Unassembled WGS sequence"/>
</dbReference>
<evidence type="ECO:0000256" key="2">
    <source>
        <dbReference type="RuleBase" id="RU003844"/>
    </source>
</evidence>
<accession>A0A9N9L273</accession>
<gene>
    <name evidence="3" type="ORF">HYFRA_00000082</name>
</gene>
<dbReference type="InterPro" id="IPR000648">
    <property type="entry name" value="Oxysterol-bd"/>
</dbReference>
<dbReference type="SUPFAM" id="SSF144000">
    <property type="entry name" value="Oxysterol-binding protein-like"/>
    <property type="match status" value="1"/>
</dbReference>
<dbReference type="PANTHER" id="PTHR10972:SF184">
    <property type="entry name" value="OXYSTEROL-BINDING PROTEIN HOMOLOG 4-RELATED"/>
    <property type="match status" value="1"/>
</dbReference>
<sequence length="421" mass="47248">MSSSEKITVPPTQKSALFSFIKSLASFKGDLSSITAPPFLLSPQSVTEYSAFWAEHPSLFVAASHEDDAQKRALHVLKWFLSTLKEQHSSKDENGKRKRKLKPLNAFLGEQFLGKWVDESGTTELVSEQVSHHPPATAFNVWNNDHGVRLQGFIIPKVTFSGTVNIDRKGYGIMHIDKYNEDHLVTMPKVHVEGLVTGAPSPELSGTSYLRSSSGYTTKIEYICRGWISGKRNGFKATIFPDNKENEPIYIAEGIWSGSYTIKEVKTNTILETFDIDTIPKTPLNVAPLEHQNSMESRRAWRHVVDAINAGDIFAVGQAKSKIENEQRQLRRVEKAEGREFPRIYFTKVPRDPVADKLVNGLKNTSILGETDANQMVWVWDEEKYQQVQDNLRNGVKSPTHARFDSAVSGMDIRGMTPVVS</sequence>
<dbReference type="Pfam" id="PF01237">
    <property type="entry name" value="Oxysterol_BP"/>
    <property type="match status" value="1"/>
</dbReference>